<feature type="transmembrane region" description="Helical" evidence="1">
    <location>
        <begin position="132"/>
        <end position="152"/>
    </location>
</feature>
<reference evidence="3" key="1">
    <citation type="journal article" date="2014" name="Nat. Genet.">
        <title>A reference genome for common bean and genome-wide analysis of dual domestications.</title>
        <authorList>
            <person name="Schmutz J."/>
            <person name="McClean P.E."/>
            <person name="Mamidi S."/>
            <person name="Wu G.A."/>
            <person name="Cannon S.B."/>
            <person name="Grimwood J."/>
            <person name="Jenkins J."/>
            <person name="Shu S."/>
            <person name="Song Q."/>
            <person name="Chavarro C."/>
            <person name="Torres-Torres M."/>
            <person name="Geffroy V."/>
            <person name="Moghaddam S.M."/>
            <person name="Gao D."/>
            <person name="Abernathy B."/>
            <person name="Barry K."/>
            <person name="Blair M."/>
            <person name="Brick M.A."/>
            <person name="Chovatia M."/>
            <person name="Gepts P."/>
            <person name="Goodstein D.M."/>
            <person name="Gonzales M."/>
            <person name="Hellsten U."/>
            <person name="Hyten D.L."/>
            <person name="Jia G."/>
            <person name="Kelly J.D."/>
            <person name="Kudrna D."/>
            <person name="Lee R."/>
            <person name="Richard M.M."/>
            <person name="Miklas P.N."/>
            <person name="Osorno J.M."/>
            <person name="Rodrigues J."/>
            <person name="Thareau V."/>
            <person name="Urrea C.A."/>
            <person name="Wang M."/>
            <person name="Yu Y."/>
            <person name="Zhang M."/>
            <person name="Wing R.A."/>
            <person name="Cregan P.B."/>
            <person name="Rokhsar D.S."/>
            <person name="Jackson S.A."/>
        </authorList>
    </citation>
    <scope>NUCLEOTIDE SEQUENCE [LARGE SCALE GENOMIC DNA]</scope>
    <source>
        <strain evidence="3">cv. G19833</strain>
    </source>
</reference>
<name>V7AMB3_PHAVU</name>
<sequence>MEGSKLESEVRVVEDIDLKHVHIPIYRLRARRVNLVPRGHCHVFFSHYFCSTSTTKKDQRLVIAAFPCHEVFMFLNQQFLGALQVEYQNKTKSPLETHPIHMWTFLASICFYSIVLAFKVHPKARSGHFAMILKNVLIFSGSLSSASLLSIFQPCYHFWFLYAIGLYIPLMLAHQYLLKNQDSLNISNSSGHFGKDLFVPSI</sequence>
<dbReference type="PANTHER" id="PTHR34115:SF6">
    <property type="entry name" value="PROTEIN, PUTATIVE-RELATED"/>
    <property type="match status" value="1"/>
</dbReference>
<evidence type="ECO:0000313" key="3">
    <source>
        <dbReference type="Proteomes" id="UP000000226"/>
    </source>
</evidence>
<evidence type="ECO:0000313" key="2">
    <source>
        <dbReference type="EMBL" id="ESW06737.1"/>
    </source>
</evidence>
<evidence type="ECO:0000256" key="1">
    <source>
        <dbReference type="SAM" id="Phobius"/>
    </source>
</evidence>
<dbReference type="EMBL" id="CM002297">
    <property type="protein sequence ID" value="ESW06737.1"/>
    <property type="molecule type" value="Genomic_DNA"/>
</dbReference>
<proteinExistence type="predicted"/>
<organism evidence="2 3">
    <name type="scientific">Phaseolus vulgaris</name>
    <name type="common">Kidney bean</name>
    <name type="synonym">French bean</name>
    <dbReference type="NCBI Taxonomy" id="3885"/>
    <lineage>
        <taxon>Eukaryota</taxon>
        <taxon>Viridiplantae</taxon>
        <taxon>Streptophyta</taxon>
        <taxon>Embryophyta</taxon>
        <taxon>Tracheophyta</taxon>
        <taxon>Spermatophyta</taxon>
        <taxon>Magnoliopsida</taxon>
        <taxon>eudicotyledons</taxon>
        <taxon>Gunneridae</taxon>
        <taxon>Pentapetalae</taxon>
        <taxon>rosids</taxon>
        <taxon>fabids</taxon>
        <taxon>Fabales</taxon>
        <taxon>Fabaceae</taxon>
        <taxon>Papilionoideae</taxon>
        <taxon>50 kb inversion clade</taxon>
        <taxon>NPAAA clade</taxon>
        <taxon>indigoferoid/millettioid clade</taxon>
        <taxon>Phaseoleae</taxon>
        <taxon>Phaseolus</taxon>
    </lineage>
</organism>
<dbReference type="InterPro" id="IPR053258">
    <property type="entry name" value="Ca-permeable_cation_channel"/>
</dbReference>
<dbReference type="OrthoDB" id="1730662at2759"/>
<dbReference type="Gramene" id="ESW06737">
    <property type="protein sequence ID" value="ESW06737"/>
    <property type="gene ID" value="PHAVU_010G072200g"/>
</dbReference>
<keyword evidence="1" id="KW-1133">Transmembrane helix</keyword>
<accession>V7AMB3</accession>
<feature type="transmembrane region" description="Helical" evidence="1">
    <location>
        <begin position="100"/>
        <end position="120"/>
    </location>
</feature>
<protein>
    <submittedName>
        <fullName evidence="2">Uncharacterized protein</fullName>
    </submittedName>
</protein>
<dbReference type="AlphaFoldDB" id="V7AMB3"/>
<dbReference type="OMA" id="PCHEVFM"/>
<gene>
    <name evidence="2" type="ORF">PHAVU_010G072200g</name>
</gene>
<keyword evidence="3" id="KW-1185">Reference proteome</keyword>
<feature type="transmembrane region" description="Helical" evidence="1">
    <location>
        <begin position="158"/>
        <end position="178"/>
    </location>
</feature>
<dbReference type="Proteomes" id="UP000000226">
    <property type="component" value="Chromosome 10"/>
</dbReference>
<keyword evidence="1" id="KW-0472">Membrane</keyword>
<dbReference type="eggNOG" id="ENOG502S9VK">
    <property type="taxonomic scope" value="Eukaryota"/>
</dbReference>
<keyword evidence="1" id="KW-0812">Transmembrane</keyword>
<dbReference type="PANTHER" id="PTHR34115">
    <property type="entry name" value="PROTEIN, PUTATIVE-RELATED"/>
    <property type="match status" value="1"/>
</dbReference>